<dbReference type="InterPro" id="IPR020945">
    <property type="entry name" value="DMSO/NO3_reduct_chaperone"/>
</dbReference>
<dbReference type="EMBL" id="JBBLZC010000013">
    <property type="protein sequence ID" value="MEK0084185.1"/>
    <property type="molecule type" value="Genomic_DNA"/>
</dbReference>
<dbReference type="InterPro" id="IPR003765">
    <property type="entry name" value="NO3_reductase_chaperone_NarJ"/>
</dbReference>
<organism evidence="2 3">
    <name type="scientific">Benzoatithermus flavus</name>
    <dbReference type="NCBI Taxonomy" id="3108223"/>
    <lineage>
        <taxon>Bacteria</taxon>
        <taxon>Pseudomonadati</taxon>
        <taxon>Pseudomonadota</taxon>
        <taxon>Alphaproteobacteria</taxon>
        <taxon>Geminicoccales</taxon>
        <taxon>Geminicoccaceae</taxon>
        <taxon>Benzoatithermus</taxon>
    </lineage>
</organism>
<sequence>MRTFKALGAILDYPTAELQAAIREIEACLVEEGVLSSRQLRALAPLLDRLGDGDLLELQEEWIALFDRSRRLGLHLHEHTYGESRDRGMAMVRLMQLYRLHGLELVKGEIPDYLPAFLEFLSLVPLASARRMLADAVAILLILAERLEAKGSPYAALFTVLAALSDRKAASEELEALRSAAPPEVDSLEALDREYEEAPVEFTSSSVLQSCPYSADAAKASRATIQPSGA</sequence>
<evidence type="ECO:0000313" key="3">
    <source>
        <dbReference type="Proteomes" id="UP001375743"/>
    </source>
</evidence>
<proteinExistence type="predicted"/>
<dbReference type="Pfam" id="PF02613">
    <property type="entry name" value="Nitrate_red_del"/>
    <property type="match status" value="1"/>
</dbReference>
<dbReference type="PANTHER" id="PTHR43680">
    <property type="entry name" value="NITRATE REDUCTASE MOLYBDENUM COFACTOR ASSEMBLY CHAPERONE"/>
    <property type="match status" value="1"/>
</dbReference>
<protein>
    <submittedName>
        <fullName evidence="2">Nitrate reductase molybdenum cofactor assembly chaperone</fullName>
    </submittedName>
</protein>
<gene>
    <name evidence="2" type="primary">narJ</name>
    <name evidence="2" type="ORF">U1T56_13560</name>
</gene>
<dbReference type="SUPFAM" id="SSF89155">
    <property type="entry name" value="TorD-like"/>
    <property type="match status" value="1"/>
</dbReference>
<keyword evidence="3" id="KW-1185">Reference proteome</keyword>
<comment type="caution">
    <text evidence="2">The sequence shown here is derived from an EMBL/GenBank/DDBJ whole genome shotgun (WGS) entry which is preliminary data.</text>
</comment>
<evidence type="ECO:0000256" key="1">
    <source>
        <dbReference type="ARBA" id="ARBA00023063"/>
    </source>
</evidence>
<keyword evidence="1" id="KW-0534">Nitrate assimilation</keyword>
<dbReference type="PANTHER" id="PTHR43680:SF2">
    <property type="entry name" value="NITRATE REDUCTASE MOLYBDENUM COFACTOR ASSEMBLY CHAPERONE NARJ"/>
    <property type="match status" value="1"/>
</dbReference>
<dbReference type="NCBIfam" id="TIGR00684">
    <property type="entry name" value="narJ"/>
    <property type="match status" value="1"/>
</dbReference>
<dbReference type="Proteomes" id="UP001375743">
    <property type="component" value="Unassembled WGS sequence"/>
</dbReference>
<accession>A0ABU8XSK5</accession>
<name>A0ABU8XSK5_9PROT</name>
<reference evidence="2 3" key="1">
    <citation type="submission" date="2024-01" db="EMBL/GenBank/DDBJ databases">
        <title>Multi-omics insights into the function and evolution of sodium benzoate biodegradation pathways in Benzoatithermus flavus gen. nov., sp. nov. from hot spring.</title>
        <authorList>
            <person name="Hu C.-J."/>
            <person name="Li W.-J."/>
        </authorList>
    </citation>
    <scope>NUCLEOTIDE SEQUENCE [LARGE SCALE GENOMIC DNA]</scope>
    <source>
        <strain evidence="2 3">SYSU G07066</strain>
    </source>
</reference>
<dbReference type="Gene3D" id="1.10.3480.10">
    <property type="entry name" value="TorD-like"/>
    <property type="match status" value="1"/>
</dbReference>
<dbReference type="InterPro" id="IPR036411">
    <property type="entry name" value="TorD-like_sf"/>
</dbReference>
<evidence type="ECO:0000313" key="2">
    <source>
        <dbReference type="EMBL" id="MEK0084185.1"/>
    </source>
</evidence>
<dbReference type="RefSeq" id="WP_418160034.1">
    <property type="nucleotide sequence ID" value="NZ_JBBLZC010000013.1"/>
</dbReference>